<sequence length="454" mass="51013">MLVISVVFIALAFIIWAMMQEEISAFTGAVSFLHVYPFAKLVEWIPALREIPFIGPFFFERVEMAKLFLEQGNFAYMDPDQRRAVLTAAGMCAMPIYLPFMVYAGTAGRSFRPDVVYKTAYSLDQMIWTQSEYWLTSRNARHVNPLKMPEVSAGSLARKVIETTEKRKSKHEACGNLVKIAPAVVTPAPWNRAMRPEEWLVANGLCLDMTHINAARENDWKYPDGLLESRHAWKELTLETLMEALSSQLRTPWSGYASMRPSHKAVCAVMCLFYDYDIKGGNVLLNDLGGINDSTRGVSGKMDAAILAEDGLMARLDGILQGKPGAQMLKIADRHAWLESAFPAMLTYARKDRGVLPAAAFLWLKAEDRALWYILDNVGSEAVMIESSGAMAHFRAEHQIGKPIRRPAVYQAARALLEDYLDMTPERVVARHDKEVRGWTAGQKIDRLFAGKDI</sequence>
<name>A0A0F9YBD2_9ZZZZ</name>
<dbReference type="EMBL" id="LAZR01000033">
    <property type="protein sequence ID" value="KKO01834.1"/>
    <property type="molecule type" value="Genomic_DNA"/>
</dbReference>
<dbReference type="InterPro" id="IPR056464">
    <property type="entry name" value="DotM_C"/>
</dbReference>
<accession>A0A0F9YBD2</accession>
<comment type="caution">
    <text evidence="2">The sequence shown here is derived from an EMBL/GenBank/DDBJ whole genome shotgun (WGS) entry which is preliminary data.</text>
</comment>
<reference evidence="2" key="1">
    <citation type="journal article" date="2015" name="Nature">
        <title>Complex archaea that bridge the gap between prokaryotes and eukaryotes.</title>
        <authorList>
            <person name="Spang A."/>
            <person name="Saw J.H."/>
            <person name="Jorgensen S.L."/>
            <person name="Zaremba-Niedzwiedzka K."/>
            <person name="Martijn J."/>
            <person name="Lind A.E."/>
            <person name="van Eijk R."/>
            <person name="Schleper C."/>
            <person name="Guy L."/>
            <person name="Ettema T.J."/>
        </authorList>
    </citation>
    <scope>NUCLEOTIDE SEQUENCE</scope>
</reference>
<protein>
    <recommendedName>
        <fullName evidence="1">DotM C-terminal cytoplasmic domain-containing protein</fullName>
    </recommendedName>
</protein>
<evidence type="ECO:0000313" key="2">
    <source>
        <dbReference type="EMBL" id="KKO01834.1"/>
    </source>
</evidence>
<proteinExistence type="predicted"/>
<organism evidence="2">
    <name type="scientific">marine sediment metagenome</name>
    <dbReference type="NCBI Taxonomy" id="412755"/>
    <lineage>
        <taxon>unclassified sequences</taxon>
        <taxon>metagenomes</taxon>
        <taxon>ecological metagenomes</taxon>
    </lineage>
</organism>
<gene>
    <name evidence="2" type="ORF">LCGC14_0111890</name>
</gene>
<evidence type="ECO:0000259" key="1">
    <source>
        <dbReference type="Pfam" id="PF23127"/>
    </source>
</evidence>
<dbReference type="Pfam" id="PF23127">
    <property type="entry name" value="DotM_C"/>
    <property type="match status" value="1"/>
</dbReference>
<dbReference type="AlphaFoldDB" id="A0A0F9YBD2"/>
<feature type="domain" description="DotM C-terminal cytoplasmic" evidence="1">
    <location>
        <begin position="243"/>
        <end position="416"/>
    </location>
</feature>